<dbReference type="InterPro" id="IPR003593">
    <property type="entry name" value="AAA+_ATPase"/>
</dbReference>
<sequence>MNTYFKIKSQLDHFSVDIEYEFESGVLVVQGESGAGKTTLLKFISGLKNPEVGKIAFGEQIVFDHIDKINIPTRHRNIGYVFQNYALFPNMTVAENITYGIKNMIDFKDKAKREKLLSYCESVMNTFHIDHLKKKYPRNISGGEKQRVALSRAIVTRPKLLLLDEPFSALDEKTKKIVYKEFEQFKQNFHIPTILITHSSLECEMFADQKIVLENGKRVN</sequence>
<dbReference type="SMART" id="SM00382">
    <property type="entry name" value="AAA"/>
    <property type="match status" value="1"/>
</dbReference>
<keyword evidence="6" id="KW-1185">Reference proteome</keyword>
<dbReference type="Gene3D" id="3.40.50.300">
    <property type="entry name" value="P-loop containing nucleotide triphosphate hydrolases"/>
    <property type="match status" value="1"/>
</dbReference>
<dbReference type="EMBL" id="QNRX01000008">
    <property type="protein sequence ID" value="RBP64414.1"/>
    <property type="molecule type" value="Genomic_DNA"/>
</dbReference>
<reference evidence="5 6" key="1">
    <citation type="submission" date="2018-06" db="EMBL/GenBank/DDBJ databases">
        <title>Genomic Encyclopedia of Type Strains, Phase IV (KMG-IV): sequencing the most valuable type-strain genomes for metagenomic binning, comparative biology and taxonomic classification.</title>
        <authorList>
            <person name="Goeker M."/>
        </authorList>
    </citation>
    <scope>NUCLEOTIDE SEQUENCE [LARGE SCALE GENOMIC DNA]</scope>
    <source>
        <strain evidence="5 6">DSM 22112</strain>
    </source>
</reference>
<dbReference type="PANTHER" id="PTHR42781:SF4">
    <property type="entry name" value="SPERMIDINE_PUTRESCINE IMPORT ATP-BINDING PROTEIN POTA"/>
    <property type="match status" value="1"/>
</dbReference>
<dbReference type="InterPro" id="IPR017871">
    <property type="entry name" value="ABC_transporter-like_CS"/>
</dbReference>
<dbReference type="GO" id="GO:0016887">
    <property type="term" value="F:ATP hydrolysis activity"/>
    <property type="evidence" value="ECO:0007669"/>
    <property type="project" value="InterPro"/>
</dbReference>
<evidence type="ECO:0000313" key="5">
    <source>
        <dbReference type="EMBL" id="RBP64414.1"/>
    </source>
</evidence>
<comment type="caution">
    <text evidence="5">The sequence shown here is derived from an EMBL/GenBank/DDBJ whole genome shotgun (WGS) entry which is preliminary data.</text>
</comment>
<dbReference type="InterPro" id="IPR050093">
    <property type="entry name" value="ABC_SmlMolc_Importer"/>
</dbReference>
<evidence type="ECO:0000256" key="1">
    <source>
        <dbReference type="ARBA" id="ARBA00022448"/>
    </source>
</evidence>
<evidence type="ECO:0000259" key="4">
    <source>
        <dbReference type="PROSITE" id="PS50893"/>
    </source>
</evidence>
<proteinExistence type="predicted"/>
<keyword evidence="3 5" id="KW-0067">ATP-binding</keyword>
<dbReference type="OrthoDB" id="9802264at2"/>
<dbReference type="SUPFAM" id="SSF52540">
    <property type="entry name" value="P-loop containing nucleoside triphosphate hydrolases"/>
    <property type="match status" value="1"/>
</dbReference>
<accession>A0A366I6I6</accession>
<organism evidence="5 6">
    <name type="scientific">Alkalibaculum bacchi</name>
    <dbReference type="NCBI Taxonomy" id="645887"/>
    <lineage>
        <taxon>Bacteria</taxon>
        <taxon>Bacillati</taxon>
        <taxon>Bacillota</taxon>
        <taxon>Clostridia</taxon>
        <taxon>Eubacteriales</taxon>
        <taxon>Eubacteriaceae</taxon>
        <taxon>Alkalibaculum</taxon>
    </lineage>
</organism>
<protein>
    <submittedName>
        <fullName evidence="5">Molybdate transport system ATP-binding protein</fullName>
    </submittedName>
</protein>
<dbReference type="Proteomes" id="UP000253490">
    <property type="component" value="Unassembled WGS sequence"/>
</dbReference>
<dbReference type="PROSITE" id="PS50893">
    <property type="entry name" value="ABC_TRANSPORTER_2"/>
    <property type="match status" value="1"/>
</dbReference>
<evidence type="ECO:0000313" key="6">
    <source>
        <dbReference type="Proteomes" id="UP000253490"/>
    </source>
</evidence>
<dbReference type="InterPro" id="IPR027417">
    <property type="entry name" value="P-loop_NTPase"/>
</dbReference>
<keyword evidence="1" id="KW-0813">Transport</keyword>
<dbReference type="PROSITE" id="PS00211">
    <property type="entry name" value="ABC_TRANSPORTER_1"/>
    <property type="match status" value="1"/>
</dbReference>
<dbReference type="InterPro" id="IPR003439">
    <property type="entry name" value="ABC_transporter-like_ATP-bd"/>
</dbReference>
<keyword evidence="2" id="KW-0547">Nucleotide-binding</keyword>
<dbReference type="Pfam" id="PF00005">
    <property type="entry name" value="ABC_tran"/>
    <property type="match status" value="1"/>
</dbReference>
<dbReference type="RefSeq" id="WP_146953621.1">
    <property type="nucleotide sequence ID" value="NZ_RXYD01000013.1"/>
</dbReference>
<dbReference type="AlphaFoldDB" id="A0A366I6I6"/>
<evidence type="ECO:0000256" key="3">
    <source>
        <dbReference type="ARBA" id="ARBA00022840"/>
    </source>
</evidence>
<name>A0A366I6I6_9FIRM</name>
<feature type="domain" description="ABC transporter" evidence="4">
    <location>
        <begin position="1"/>
        <end position="219"/>
    </location>
</feature>
<dbReference type="PANTHER" id="PTHR42781">
    <property type="entry name" value="SPERMIDINE/PUTRESCINE IMPORT ATP-BINDING PROTEIN POTA"/>
    <property type="match status" value="1"/>
</dbReference>
<evidence type="ECO:0000256" key="2">
    <source>
        <dbReference type="ARBA" id="ARBA00022741"/>
    </source>
</evidence>
<gene>
    <name evidence="5" type="ORF">DES36_10827</name>
</gene>
<dbReference type="GO" id="GO:0005524">
    <property type="term" value="F:ATP binding"/>
    <property type="evidence" value="ECO:0007669"/>
    <property type="project" value="UniProtKB-KW"/>
</dbReference>